<keyword evidence="5" id="KW-1185">Reference proteome</keyword>
<gene>
    <name evidence="4" type="ORF">PoB_001877300</name>
</gene>
<organism evidence="4 5">
    <name type="scientific">Plakobranchus ocellatus</name>
    <dbReference type="NCBI Taxonomy" id="259542"/>
    <lineage>
        <taxon>Eukaryota</taxon>
        <taxon>Metazoa</taxon>
        <taxon>Spiralia</taxon>
        <taxon>Lophotrochozoa</taxon>
        <taxon>Mollusca</taxon>
        <taxon>Gastropoda</taxon>
        <taxon>Heterobranchia</taxon>
        <taxon>Euthyneura</taxon>
        <taxon>Panpulmonata</taxon>
        <taxon>Sacoglossa</taxon>
        <taxon>Placobranchoidea</taxon>
        <taxon>Plakobranchidae</taxon>
        <taxon>Plakobranchus</taxon>
    </lineage>
</organism>
<dbReference type="Proteomes" id="UP000735302">
    <property type="component" value="Unassembled WGS sequence"/>
</dbReference>
<comment type="caution">
    <text evidence="4">The sequence shown here is derived from an EMBL/GenBank/DDBJ whole genome shotgun (WGS) entry which is preliminary data.</text>
</comment>
<dbReference type="AlphaFoldDB" id="A0AAV3ZC09"/>
<dbReference type="SUPFAM" id="SSF55073">
    <property type="entry name" value="Nucleotide cyclase"/>
    <property type="match status" value="1"/>
</dbReference>
<feature type="region of interest" description="Disordered" evidence="2">
    <location>
        <begin position="218"/>
        <end position="269"/>
    </location>
</feature>
<evidence type="ECO:0000313" key="5">
    <source>
        <dbReference type="Proteomes" id="UP000735302"/>
    </source>
</evidence>
<evidence type="ECO:0000259" key="3">
    <source>
        <dbReference type="PROSITE" id="PS50125"/>
    </source>
</evidence>
<dbReference type="GO" id="GO:0009190">
    <property type="term" value="P:cyclic nucleotide biosynthetic process"/>
    <property type="evidence" value="ECO:0007669"/>
    <property type="project" value="InterPro"/>
</dbReference>
<feature type="region of interest" description="Disordered" evidence="2">
    <location>
        <begin position="466"/>
        <end position="496"/>
    </location>
</feature>
<evidence type="ECO:0000256" key="2">
    <source>
        <dbReference type="SAM" id="MobiDB-lite"/>
    </source>
</evidence>
<feature type="domain" description="Guanylate cyclase" evidence="3">
    <location>
        <begin position="56"/>
        <end position="119"/>
    </location>
</feature>
<dbReference type="InterPro" id="IPR001054">
    <property type="entry name" value="A/G_cyclase"/>
</dbReference>
<dbReference type="EMBL" id="BLXT01002238">
    <property type="protein sequence ID" value="GFN92267.1"/>
    <property type="molecule type" value="Genomic_DNA"/>
</dbReference>
<sequence>MHGLNQKVRIRFGSSRLLKVAEKYQACCLHAHPQHFKTFIIGFGNDNLFLHQRCHEVAHLAIDLLEITSKMPISSTTSSKRLPVRLSAHVGMVGTGTMGITSPRFSLIGSGVDVSRALLANCGLNTVKISRSLYSQIEKCPEFEFSTREPEWITCNGTDIESYILTGRQAGSGQPVSSDTSVDSGVYVDRPGQCPPQDIIAESSLGIKAITQPNLRSGKPSFYTGFQRPQERTRMSSRGTSRATLWQPMMARSQTGLSNDGGGRRNQHLVNSNYSSAAAAFRVPHWHSATDLRHSHLTEAFSLARISEDSDTATSISELPQSGKEPVGDVEQSTARNGIVHSCHDNDTESFTQKEAKLSDPDNIFTIFNNSILHKDSSQTIGEVKPKDLTKKKLRQRNSSISFKDLTIRDITKEELHLLSDNSIFLNDDGEGQKAACAYESSTTDISKPVEIHNAKSLLEQAENQISERYRSPTQLKRTLARHDSRPESPDNYSVVSDTGLVGLVKSGSSSCSDSCKNDDGQESAKLQDLQNETYSSLSKLRETKKKSLSTKGKRLHREEFVEVGHIPDEVHTSRRHSLPIAIGKSGVKNTKSNQAKKRTGNKLTFDTEVSAHVHYTNEIEQKPRVNSTNVNIKSKRHNKIHPT</sequence>
<accession>A0AAV3ZC09</accession>
<protein>
    <recommendedName>
        <fullName evidence="3">Guanylate cyclase domain-containing protein</fullName>
    </recommendedName>
</protein>
<dbReference type="Pfam" id="PF00211">
    <property type="entry name" value="Guanylate_cyc"/>
    <property type="match status" value="1"/>
</dbReference>
<name>A0AAV3ZC09_9GAST</name>
<dbReference type="InterPro" id="IPR029787">
    <property type="entry name" value="Nucleotide_cyclase"/>
</dbReference>
<dbReference type="GO" id="GO:0016829">
    <property type="term" value="F:lyase activity"/>
    <property type="evidence" value="ECO:0007669"/>
    <property type="project" value="UniProtKB-KW"/>
</dbReference>
<evidence type="ECO:0000256" key="1">
    <source>
        <dbReference type="ARBA" id="ARBA00023239"/>
    </source>
</evidence>
<proteinExistence type="predicted"/>
<dbReference type="PROSITE" id="PS50125">
    <property type="entry name" value="GUANYLATE_CYCLASE_2"/>
    <property type="match status" value="1"/>
</dbReference>
<dbReference type="GO" id="GO:0035556">
    <property type="term" value="P:intracellular signal transduction"/>
    <property type="evidence" value="ECO:0007669"/>
    <property type="project" value="InterPro"/>
</dbReference>
<reference evidence="4 5" key="1">
    <citation type="journal article" date="2021" name="Elife">
        <title>Chloroplast acquisition without the gene transfer in kleptoplastic sea slugs, Plakobranchus ocellatus.</title>
        <authorList>
            <person name="Maeda T."/>
            <person name="Takahashi S."/>
            <person name="Yoshida T."/>
            <person name="Shimamura S."/>
            <person name="Takaki Y."/>
            <person name="Nagai Y."/>
            <person name="Toyoda A."/>
            <person name="Suzuki Y."/>
            <person name="Arimoto A."/>
            <person name="Ishii H."/>
            <person name="Satoh N."/>
            <person name="Nishiyama T."/>
            <person name="Hasebe M."/>
            <person name="Maruyama T."/>
            <person name="Minagawa J."/>
            <person name="Obokata J."/>
            <person name="Shigenobu S."/>
        </authorList>
    </citation>
    <scope>NUCLEOTIDE SEQUENCE [LARGE SCALE GENOMIC DNA]</scope>
</reference>
<dbReference type="Gene3D" id="3.30.70.1230">
    <property type="entry name" value="Nucleotide cyclase"/>
    <property type="match status" value="1"/>
</dbReference>
<evidence type="ECO:0000313" key="4">
    <source>
        <dbReference type="EMBL" id="GFN92267.1"/>
    </source>
</evidence>
<keyword evidence="1" id="KW-0456">Lyase</keyword>